<dbReference type="PANTHER" id="PTHR30289:SF1">
    <property type="entry name" value="PEBP (PHOSPHATIDYLETHANOLAMINE-BINDING PROTEIN) FAMILY PROTEIN"/>
    <property type="match status" value="1"/>
</dbReference>
<evidence type="ECO:0000313" key="2">
    <source>
        <dbReference type="Proteomes" id="UP000194432"/>
    </source>
</evidence>
<proteinExistence type="predicted"/>
<dbReference type="CDD" id="cd00865">
    <property type="entry name" value="PEBP_bact_arch"/>
    <property type="match status" value="1"/>
</dbReference>
<evidence type="ECO:0000313" key="1">
    <source>
        <dbReference type="EMBL" id="ART50778.1"/>
    </source>
</evidence>
<gene>
    <name evidence="1" type="ORF">CBP34_02585</name>
</gene>
<dbReference type="KEGG" id="acin:CBP34_02585"/>
<dbReference type="Proteomes" id="UP000194432">
    <property type="component" value="Chromosome 1"/>
</dbReference>
<name>A0A240U091_9BURK</name>
<dbReference type="PANTHER" id="PTHR30289">
    <property type="entry name" value="UNCHARACTERIZED PROTEIN YBCL-RELATED"/>
    <property type="match status" value="1"/>
</dbReference>
<dbReference type="InterPro" id="IPR036610">
    <property type="entry name" value="PEBP-like_sf"/>
</dbReference>
<accession>A0A240U091</accession>
<dbReference type="RefSeq" id="WP_157896417.1">
    <property type="nucleotide sequence ID" value="NZ_CP021361.1"/>
</dbReference>
<dbReference type="NCBIfam" id="TIGR00481">
    <property type="entry name" value="YbhB/YbcL family Raf kinase inhibitor-like protein"/>
    <property type="match status" value="1"/>
</dbReference>
<organism evidence="1 2">
    <name type="scientific">Acidovorax carolinensis</name>
    <dbReference type="NCBI Taxonomy" id="553814"/>
    <lineage>
        <taxon>Bacteria</taxon>
        <taxon>Pseudomonadati</taxon>
        <taxon>Pseudomonadota</taxon>
        <taxon>Betaproteobacteria</taxon>
        <taxon>Burkholderiales</taxon>
        <taxon>Comamonadaceae</taxon>
        <taxon>Acidovorax</taxon>
    </lineage>
</organism>
<dbReference type="Pfam" id="PF01161">
    <property type="entry name" value="PBP"/>
    <property type="match status" value="1"/>
</dbReference>
<reference evidence="1 2" key="1">
    <citation type="submission" date="2017-05" db="EMBL/GenBank/DDBJ databases">
        <title>Polyphasic characterization of four soil-derived phenanthrene-degrading Acidovorax strains and proposal of Acidovorax phenanthrenivorans sp. nov.</title>
        <authorList>
            <person name="Singleton D.R."/>
            <person name="Lee J."/>
            <person name="Dickey A.N."/>
            <person name="Stroud A."/>
            <person name="Scholl E.H."/>
            <person name="Wright F.A."/>
            <person name="Aitken M.D."/>
        </authorList>
    </citation>
    <scope>NUCLEOTIDE SEQUENCE [LARGE SCALE GENOMIC DNA]</scope>
    <source>
        <strain evidence="1">NA3</strain>
    </source>
</reference>
<dbReference type="Gene3D" id="3.90.280.10">
    <property type="entry name" value="PEBP-like"/>
    <property type="match status" value="1"/>
</dbReference>
<dbReference type="AlphaFoldDB" id="A0A240U091"/>
<keyword evidence="2" id="KW-1185">Reference proteome</keyword>
<dbReference type="SUPFAM" id="SSF49777">
    <property type="entry name" value="PEBP-like"/>
    <property type="match status" value="1"/>
</dbReference>
<evidence type="ECO:0008006" key="3">
    <source>
        <dbReference type="Google" id="ProtNLM"/>
    </source>
</evidence>
<sequence length="429" mass="45631">MALAACGGGTGDSNAPVASANLQAPTSIRTAAAALAPLTLSSPAFAEQGTIPDGFTFSYGGQCSGSNWSPPLEFGGVPSDTQSFALVVQDPDGGNWMHWKAWNIPAGTRSLAVDAARSALFSQAINDFGAPGYGGPCPPTPSHRYVFTLYALSKTFSGEPSLNELAASALATTTLTGRRSPSDRLAWTTPAVSPQTGWWWNRSQPGTGFAIERQGNRIFLASFSYENNGRSTWYASTLEKQPNAHYTADLLKYAGGQTLAGNYQAPFAPATEGTADLFFDTATSGRLLIKQAGGLMQRTVLLERFPISTPTTFTPSMAQGENGWWWNPAEGGRGFFVEIQGQQAFTASFMYNEAGQPVWYASAAPLAQPNSFSSSLLVYTQGQTLYGGYREAQLQPATPGALAFSFSTATQGTMTLPNGRAVAMQRFRF</sequence>
<protein>
    <recommendedName>
        <fullName evidence="3">YbhB/YbcL family Raf kinase inhibitor-like protein</fullName>
    </recommendedName>
</protein>
<dbReference type="InterPro" id="IPR005247">
    <property type="entry name" value="YbhB_YbcL/LppC-like"/>
</dbReference>
<dbReference type="InterPro" id="IPR008914">
    <property type="entry name" value="PEBP"/>
</dbReference>
<dbReference type="EMBL" id="CP021361">
    <property type="protein sequence ID" value="ART50778.1"/>
    <property type="molecule type" value="Genomic_DNA"/>
</dbReference>